<reference evidence="1 2" key="1">
    <citation type="journal article" date="2014" name="Mol. Plant">
        <title>Chromosome Scale Genome Assembly and Transcriptome Profiling of Nannochloropsis gaditana in Nitrogen Depletion.</title>
        <authorList>
            <person name="Corteggiani Carpinelli E."/>
            <person name="Telatin A."/>
            <person name="Vitulo N."/>
            <person name="Forcato C."/>
            <person name="D'Angelo M."/>
            <person name="Schiavon R."/>
            <person name="Vezzi A."/>
            <person name="Giacometti G.M."/>
            <person name="Morosinotto T."/>
            <person name="Valle G."/>
        </authorList>
    </citation>
    <scope>NUCLEOTIDE SEQUENCE [LARGE SCALE GENOMIC DNA]</scope>
    <source>
        <strain evidence="1 2">B-31</strain>
    </source>
</reference>
<dbReference type="AlphaFoldDB" id="W7TQT3"/>
<comment type="caution">
    <text evidence="1">The sequence shown here is derived from an EMBL/GenBank/DDBJ whole genome shotgun (WGS) entry which is preliminary data.</text>
</comment>
<organism evidence="1 2">
    <name type="scientific">Nannochloropsis gaditana</name>
    <dbReference type="NCBI Taxonomy" id="72520"/>
    <lineage>
        <taxon>Eukaryota</taxon>
        <taxon>Sar</taxon>
        <taxon>Stramenopiles</taxon>
        <taxon>Ochrophyta</taxon>
        <taxon>Eustigmatophyceae</taxon>
        <taxon>Eustigmatales</taxon>
        <taxon>Monodopsidaceae</taxon>
        <taxon>Nannochloropsis</taxon>
    </lineage>
</organism>
<gene>
    <name evidence="1" type="ORF">Naga_101392g1</name>
</gene>
<sequence>MSEDAGNKKIAIPASPVSCNLKAAQEDENVFGQLFCLANATAGSLEALWEEVGCSSEERREHLKGLVVEFERLCTEKVREEESVRDQFRSSIAQLRQEMVELTACLGEKR</sequence>
<dbReference type="EMBL" id="AZIL01000129">
    <property type="protein sequence ID" value="EWM29510.1"/>
    <property type="molecule type" value="Genomic_DNA"/>
</dbReference>
<dbReference type="OrthoDB" id="185146at2759"/>
<name>W7TQT3_9STRA</name>
<evidence type="ECO:0000313" key="2">
    <source>
        <dbReference type="Proteomes" id="UP000019335"/>
    </source>
</evidence>
<proteinExistence type="predicted"/>
<accession>W7TQT3</accession>
<evidence type="ECO:0000313" key="1">
    <source>
        <dbReference type="EMBL" id="EWM29510.1"/>
    </source>
</evidence>
<protein>
    <submittedName>
        <fullName evidence="1">Uncharacterized protein</fullName>
    </submittedName>
</protein>
<dbReference type="Proteomes" id="UP000019335">
    <property type="component" value="Chromosome 2"/>
</dbReference>
<keyword evidence="2" id="KW-1185">Reference proteome</keyword>